<feature type="region of interest" description="Disordered" evidence="1">
    <location>
        <begin position="25"/>
        <end position="82"/>
    </location>
</feature>
<dbReference type="AlphaFoldDB" id="A0A452V2S8"/>
<feature type="compositionally biased region" description="Basic and acidic residues" evidence="1">
    <location>
        <begin position="147"/>
        <end position="161"/>
    </location>
</feature>
<feature type="region of interest" description="Disordered" evidence="1">
    <location>
        <begin position="121"/>
        <end position="171"/>
    </location>
</feature>
<evidence type="ECO:0000313" key="2">
    <source>
        <dbReference type="Ensembl" id="ENSUMAP00000027756"/>
    </source>
</evidence>
<organism evidence="2">
    <name type="scientific">Ursus maritimus</name>
    <name type="common">Polar bear</name>
    <name type="synonym">Thalarctos maritimus</name>
    <dbReference type="NCBI Taxonomy" id="29073"/>
    <lineage>
        <taxon>Eukaryota</taxon>
        <taxon>Metazoa</taxon>
        <taxon>Chordata</taxon>
        <taxon>Craniata</taxon>
        <taxon>Vertebrata</taxon>
        <taxon>Euteleostomi</taxon>
        <taxon>Mammalia</taxon>
        <taxon>Eutheria</taxon>
        <taxon>Laurasiatheria</taxon>
        <taxon>Carnivora</taxon>
        <taxon>Caniformia</taxon>
        <taxon>Ursidae</taxon>
        <taxon>Ursus</taxon>
    </lineage>
</organism>
<reference evidence="2" key="1">
    <citation type="submission" date="2019-03" db="UniProtKB">
        <authorList>
            <consortium name="Ensembl"/>
        </authorList>
    </citation>
    <scope>IDENTIFICATION</scope>
</reference>
<accession>A0A452V2S8</accession>
<proteinExistence type="predicted"/>
<name>A0A452V2S8_URSMA</name>
<dbReference type="Ensembl" id="ENSUMAT00000032835.1">
    <property type="protein sequence ID" value="ENSUMAP00000027756.1"/>
    <property type="gene ID" value="ENSUMAG00000020153.1"/>
</dbReference>
<evidence type="ECO:0000256" key="1">
    <source>
        <dbReference type="SAM" id="MobiDB-lite"/>
    </source>
</evidence>
<sequence length="198" mass="21529">TCNARRKPRQPAVAPVGSAAVFLWGGDLGPEPTFPNQSEELGPHQSPAEGMGVRAVSSLRKNRRKEDVGGGPAGYSYQPLNQDAEPGAAELAPWGMETMSLLKPRVLGLRRPDVQLRVRRKMEREQQLRATPALSHGPRTRRAVGRAKAEGTELPARRQGAEDPPGPEGCFQEVLQKRRASVNALYSPGFGLERQKGP</sequence>
<protein>
    <submittedName>
        <fullName evidence="2">Uncharacterized protein</fullName>
    </submittedName>
</protein>